<protein>
    <submittedName>
        <fullName evidence="2">Uncharacterized protein</fullName>
    </submittedName>
</protein>
<gene>
    <name evidence="2" type="ORF">SKAU_G00388420</name>
</gene>
<evidence type="ECO:0000256" key="1">
    <source>
        <dbReference type="SAM" id="MobiDB-lite"/>
    </source>
</evidence>
<sequence>MSSSHRRRRRSCSPLKTSGPQTDADTYLRCAGASRRSPPPPLRVPPIPPAATLRLEKSRRHPDPRPSRLPKHPKSKTAASHPVTRLSSAHSDEHCHRSNVEL</sequence>
<reference evidence="2" key="1">
    <citation type="journal article" date="2023" name="Science">
        <title>Genome structures resolve the early diversification of teleost fishes.</title>
        <authorList>
            <person name="Parey E."/>
            <person name="Louis A."/>
            <person name="Montfort J."/>
            <person name="Bouchez O."/>
            <person name="Roques C."/>
            <person name="Iampietro C."/>
            <person name="Lluch J."/>
            <person name="Castinel A."/>
            <person name="Donnadieu C."/>
            <person name="Desvignes T."/>
            <person name="Floi Bucao C."/>
            <person name="Jouanno E."/>
            <person name="Wen M."/>
            <person name="Mejri S."/>
            <person name="Dirks R."/>
            <person name="Jansen H."/>
            <person name="Henkel C."/>
            <person name="Chen W.J."/>
            <person name="Zahm M."/>
            <person name="Cabau C."/>
            <person name="Klopp C."/>
            <person name="Thompson A.W."/>
            <person name="Robinson-Rechavi M."/>
            <person name="Braasch I."/>
            <person name="Lecointre G."/>
            <person name="Bobe J."/>
            <person name="Postlethwait J.H."/>
            <person name="Berthelot C."/>
            <person name="Roest Crollius H."/>
            <person name="Guiguen Y."/>
        </authorList>
    </citation>
    <scope>NUCLEOTIDE SEQUENCE</scope>
    <source>
        <strain evidence="2">WJC10195</strain>
    </source>
</reference>
<keyword evidence="3" id="KW-1185">Reference proteome</keyword>
<feature type="compositionally biased region" description="Basic residues" evidence="1">
    <location>
        <begin position="1"/>
        <end position="11"/>
    </location>
</feature>
<feature type="compositionally biased region" description="Polar residues" evidence="1">
    <location>
        <begin position="14"/>
        <end position="24"/>
    </location>
</feature>
<feature type="compositionally biased region" description="Basic and acidic residues" evidence="1">
    <location>
        <begin position="90"/>
        <end position="102"/>
    </location>
</feature>
<evidence type="ECO:0000313" key="2">
    <source>
        <dbReference type="EMBL" id="KAJ8335500.1"/>
    </source>
</evidence>
<feature type="compositionally biased region" description="Pro residues" evidence="1">
    <location>
        <begin position="37"/>
        <end position="49"/>
    </location>
</feature>
<dbReference type="EMBL" id="JAINUF010000020">
    <property type="protein sequence ID" value="KAJ8335500.1"/>
    <property type="molecule type" value="Genomic_DNA"/>
</dbReference>
<dbReference type="AlphaFoldDB" id="A0A9Q1EB27"/>
<accession>A0A9Q1EB27</accession>
<organism evidence="2 3">
    <name type="scientific">Synaphobranchus kaupii</name>
    <name type="common">Kaup's arrowtooth eel</name>
    <dbReference type="NCBI Taxonomy" id="118154"/>
    <lineage>
        <taxon>Eukaryota</taxon>
        <taxon>Metazoa</taxon>
        <taxon>Chordata</taxon>
        <taxon>Craniata</taxon>
        <taxon>Vertebrata</taxon>
        <taxon>Euteleostomi</taxon>
        <taxon>Actinopterygii</taxon>
        <taxon>Neopterygii</taxon>
        <taxon>Teleostei</taxon>
        <taxon>Anguilliformes</taxon>
        <taxon>Synaphobranchidae</taxon>
        <taxon>Synaphobranchus</taxon>
    </lineage>
</organism>
<evidence type="ECO:0000313" key="3">
    <source>
        <dbReference type="Proteomes" id="UP001152622"/>
    </source>
</evidence>
<feature type="region of interest" description="Disordered" evidence="1">
    <location>
        <begin position="1"/>
        <end position="102"/>
    </location>
</feature>
<name>A0A9Q1EB27_SYNKA</name>
<dbReference type="Proteomes" id="UP001152622">
    <property type="component" value="Chromosome 20"/>
</dbReference>
<comment type="caution">
    <text evidence="2">The sequence shown here is derived from an EMBL/GenBank/DDBJ whole genome shotgun (WGS) entry which is preliminary data.</text>
</comment>
<proteinExistence type="predicted"/>